<comment type="caution">
    <text evidence="2">The sequence shown here is derived from an EMBL/GenBank/DDBJ whole genome shotgun (WGS) entry which is preliminary data.</text>
</comment>
<organism evidence="2 3">
    <name type="scientific">Rubripirellula reticaptiva</name>
    <dbReference type="NCBI Taxonomy" id="2528013"/>
    <lineage>
        <taxon>Bacteria</taxon>
        <taxon>Pseudomonadati</taxon>
        <taxon>Planctomycetota</taxon>
        <taxon>Planctomycetia</taxon>
        <taxon>Pirellulales</taxon>
        <taxon>Pirellulaceae</taxon>
        <taxon>Rubripirellula</taxon>
    </lineage>
</organism>
<dbReference type="InterPro" id="IPR011446">
    <property type="entry name" value="BBP7"/>
</dbReference>
<dbReference type="EMBL" id="SJPX01000003">
    <property type="protein sequence ID" value="TWU51186.1"/>
    <property type="molecule type" value="Genomic_DNA"/>
</dbReference>
<protein>
    <recommendedName>
        <fullName evidence="4">Outer membrane protein beta-barrel domain-containing protein</fullName>
    </recommendedName>
</protein>
<gene>
    <name evidence="2" type="ORF">Poly59_27770</name>
</gene>
<evidence type="ECO:0000313" key="2">
    <source>
        <dbReference type="EMBL" id="TWU51186.1"/>
    </source>
</evidence>
<dbReference type="Pfam" id="PF07585">
    <property type="entry name" value="BBP7"/>
    <property type="match status" value="1"/>
</dbReference>
<reference evidence="2 3" key="1">
    <citation type="submission" date="2019-02" db="EMBL/GenBank/DDBJ databases">
        <title>Deep-cultivation of Planctomycetes and their phenomic and genomic characterization uncovers novel biology.</title>
        <authorList>
            <person name="Wiegand S."/>
            <person name="Jogler M."/>
            <person name="Boedeker C."/>
            <person name="Pinto D."/>
            <person name="Vollmers J."/>
            <person name="Rivas-Marin E."/>
            <person name="Kohn T."/>
            <person name="Peeters S.H."/>
            <person name="Heuer A."/>
            <person name="Rast P."/>
            <person name="Oberbeckmann S."/>
            <person name="Bunk B."/>
            <person name="Jeske O."/>
            <person name="Meyerdierks A."/>
            <person name="Storesund J.E."/>
            <person name="Kallscheuer N."/>
            <person name="Luecker S."/>
            <person name="Lage O.M."/>
            <person name="Pohl T."/>
            <person name="Merkel B.J."/>
            <person name="Hornburger P."/>
            <person name="Mueller R.-W."/>
            <person name="Bruemmer F."/>
            <person name="Labrenz M."/>
            <person name="Spormann A.M."/>
            <person name="Op Den Camp H."/>
            <person name="Overmann J."/>
            <person name="Amann R."/>
            <person name="Jetten M.S.M."/>
            <person name="Mascher T."/>
            <person name="Medema M.H."/>
            <person name="Devos D.P."/>
            <person name="Kaster A.-K."/>
            <person name="Ovreas L."/>
            <person name="Rohde M."/>
            <person name="Galperin M.Y."/>
            <person name="Jogler C."/>
        </authorList>
    </citation>
    <scope>NUCLEOTIDE SEQUENCE [LARGE SCALE GENOMIC DNA]</scope>
    <source>
        <strain evidence="2 3">Poly59</strain>
    </source>
</reference>
<dbReference type="Proteomes" id="UP000317977">
    <property type="component" value="Unassembled WGS sequence"/>
</dbReference>
<feature type="signal peptide" evidence="1">
    <location>
        <begin position="1"/>
        <end position="26"/>
    </location>
</feature>
<accession>A0A5C6EUA6</accession>
<dbReference type="RefSeq" id="WP_146534598.1">
    <property type="nucleotide sequence ID" value="NZ_SJPX01000003.1"/>
</dbReference>
<keyword evidence="1" id="KW-0732">Signal</keyword>
<dbReference type="OrthoDB" id="292710at2"/>
<sequence length="533" mass="55847" precursor="true">MKTNVLRNSAVAIGLGIIGASGVAQAQSPYSAPSRWNNFRPVSEKTQSAGEAAINVKNAANQIKSNAAVEELPAPIAAPDYSTHQSAPYQAAPYQTSPMPSAGFAPCEANGYSTHSYSNHSYSGSPQSSGACGSGVSAYSQAVSSNWDGTTYNGASSCNASGAGARPALFPYFGGANLLFFTLEEGAGRQIATGTNYGTGFNTSLVDPGYSTGFDISAGRYLDNGRFGLGLTYLLWNPGEEQVIGSGAAGAIRASMPQYRDVSLNFGSGPETVYDQIDGASVDSLGATNVRVSRDLQFQGIEANLYSFGLMGAQRAAYAGCGNGSVFGRGLGLGSGCGYGGATGPLARSSSGRVRVMTSHGFRWLQIDDSMETAYNVDGAPGYQAQDIYDNVDVENNLMGYQFGGMLNYCMGKRLNLNIGGKFGLYGNRAELKHRLGTETQLAYLNGDNTQTIDTTSTDTVLATLGELDLGLGYRISNAWTITGGYRVMGITGVASADDNYPNYYSSVAASGNIHADDSYLLHGGYLGMQFNW</sequence>
<name>A0A5C6EUA6_9BACT</name>
<dbReference type="AlphaFoldDB" id="A0A5C6EUA6"/>
<evidence type="ECO:0000313" key="3">
    <source>
        <dbReference type="Proteomes" id="UP000317977"/>
    </source>
</evidence>
<proteinExistence type="predicted"/>
<evidence type="ECO:0008006" key="4">
    <source>
        <dbReference type="Google" id="ProtNLM"/>
    </source>
</evidence>
<feature type="chain" id="PRO_5023098804" description="Outer membrane protein beta-barrel domain-containing protein" evidence="1">
    <location>
        <begin position="27"/>
        <end position="533"/>
    </location>
</feature>
<keyword evidence="3" id="KW-1185">Reference proteome</keyword>
<evidence type="ECO:0000256" key="1">
    <source>
        <dbReference type="SAM" id="SignalP"/>
    </source>
</evidence>